<reference evidence="3 4" key="2">
    <citation type="journal article" date="2021" name="AMB Express">
        <title>Isolation and characterisation of Methylocystis spp. for poly-3-hydroxybutyrate production using waste methane feedstocks.</title>
        <authorList>
            <person name="Rumah B.L."/>
            <person name="Stead C.E."/>
            <person name="Claxton Stevens B.H."/>
            <person name="Minton N.P."/>
            <person name="Grosse-Honebrink A."/>
            <person name="Zhang Y."/>
        </authorList>
    </citation>
    <scope>NUCLEOTIDE SEQUENCE [LARGE SCALE GENOMIC DNA]</scope>
    <source>
        <strain evidence="3 4">BRCS1</strain>
    </source>
</reference>
<evidence type="ECO:0000259" key="2">
    <source>
        <dbReference type="Pfam" id="PF09994"/>
    </source>
</evidence>
<dbReference type="RefSeq" id="WP_154452933.1">
    <property type="nucleotide sequence ID" value="NZ_CP044328.1"/>
</dbReference>
<gene>
    <name evidence="3" type="ORF">F7D13_12240</name>
</gene>
<feature type="transmembrane region" description="Helical" evidence="1">
    <location>
        <begin position="590"/>
        <end position="613"/>
    </location>
</feature>
<dbReference type="EMBL" id="CP044328">
    <property type="protein sequence ID" value="QGM94727.1"/>
    <property type="molecule type" value="Genomic_DNA"/>
</dbReference>
<feature type="domain" description="T6SS Phospholipase effector Tle1-like catalytic" evidence="2">
    <location>
        <begin position="3"/>
        <end position="287"/>
    </location>
</feature>
<evidence type="ECO:0000256" key="1">
    <source>
        <dbReference type="SAM" id="Phobius"/>
    </source>
</evidence>
<dbReference type="PANTHER" id="PTHR33840:SF1">
    <property type="entry name" value="TLE1 PHOSPHOLIPASE DOMAIN-CONTAINING PROTEIN"/>
    <property type="match status" value="1"/>
</dbReference>
<feature type="transmembrane region" description="Helical" evidence="1">
    <location>
        <begin position="516"/>
        <end position="534"/>
    </location>
</feature>
<evidence type="ECO:0000313" key="4">
    <source>
        <dbReference type="Proteomes" id="UP000424673"/>
    </source>
</evidence>
<name>A0ABX6EK13_9HYPH</name>
<feature type="transmembrane region" description="Helical" evidence="1">
    <location>
        <begin position="490"/>
        <end position="510"/>
    </location>
</feature>
<dbReference type="Proteomes" id="UP000424673">
    <property type="component" value="Chromosome"/>
</dbReference>
<sequence length="869" mass="97244">MPKKIVLLADGTGNALRAQVSNVARIMDALEISKDQVVCYIPGVGTEPFFPFALLDSATGRGVPGNVRKLYRFLSWYWEPGCEIYMFGFSRGAFTIRLLISFIASEGLLVPFEGTQLEIDRAVMAAWRSYKSRLSEVRANLWVKLGMGRLRDALLAIPGILGRILGRVEQRPAKNRNIFITFVGLFDTVDALGVPIEEMREGVHRLVWPLLFSNDDSMSTNVQRVRHALSLDDERRTFRPIRIALREDDLDMHRVIEVWFPGAHSDVGGGYPDDMSAHVPLVWMLEQAFEVVGRDPARRLIFHAGALEKFKETATFFGPLHSARSGLGQAYRYAQRIAALCDASGNHYSTPILHHSVIERMVNDNYVPLLIAERFDVWMPDGSIARPALGFGFHSIRRALEPSIYEKVKMARAIEAMNLVSPPSSFEMASALGYMWLRQILYFCFVGLLLIVLLLPFAVVFADRISEWIFSVATVAGPRDIGSLPSFADAFANVIGGLGHAILSLTPAWLSAHVQAAISHPLFVASLILSYVGLRNLSFKYQHSIRKHVRRAWRVHTPIESSSDVAVLKSPLAGMVQFLRSHQLSRDFRAVLRPIPALLYAMTFIIVPALILFNRAGFNFLVGMGGVCNTSEVQQWLGRTAVKKKFYTNDPCWASGWLLERGAGYRLTISVDQKDEPWLDHLIMTDLYGFDSPSATLSALTAVRRWPFLAWFFPIARIGSRGEIEWPLSPVDGGGALHPSGLRCTRLPMRYDLTREHEEFCNSKPEADSCRIGMGISDYEPLPSGELASATSAWLNNNFTFAGRSCSSPFPRTTFASEFIARDTGELFLFVNDAIHYAWPPRDQLYYKNNRGTATVTLVRNNGTADQVQ</sequence>
<evidence type="ECO:0000313" key="3">
    <source>
        <dbReference type="EMBL" id="QGM94727.1"/>
    </source>
</evidence>
<keyword evidence="1" id="KW-0812">Transmembrane</keyword>
<reference evidence="4" key="1">
    <citation type="submission" date="2019-09" db="EMBL/GenBank/DDBJ databases">
        <title>Isolation and complete genome sequencing of Methylocystis species.</title>
        <authorList>
            <person name="Rumah B.L."/>
            <person name="Stead C.E."/>
            <person name="Stevens B.C."/>
            <person name="Minton N.P."/>
            <person name="Grosse-Honebrink A."/>
            <person name="Zhang Y."/>
        </authorList>
    </citation>
    <scope>NUCLEOTIDE SEQUENCE [LARGE SCALE GENOMIC DNA]</scope>
    <source>
        <strain evidence="4">BRCS1</strain>
    </source>
</reference>
<feature type="transmembrane region" description="Helical" evidence="1">
    <location>
        <begin position="440"/>
        <end position="462"/>
    </location>
</feature>
<organism evidence="3 4">
    <name type="scientific">Methylocystis rosea</name>
    <dbReference type="NCBI Taxonomy" id="173366"/>
    <lineage>
        <taxon>Bacteria</taxon>
        <taxon>Pseudomonadati</taxon>
        <taxon>Pseudomonadota</taxon>
        <taxon>Alphaproteobacteria</taxon>
        <taxon>Hyphomicrobiales</taxon>
        <taxon>Methylocystaceae</taxon>
        <taxon>Methylocystis</taxon>
    </lineage>
</organism>
<protein>
    <submittedName>
        <fullName evidence="3">DUF2235 domain-containing protein</fullName>
    </submittedName>
</protein>
<keyword evidence="1" id="KW-1133">Transmembrane helix</keyword>
<accession>A0ABX6EK13</accession>
<dbReference type="InterPro" id="IPR018712">
    <property type="entry name" value="Tle1-like_cat"/>
</dbReference>
<keyword evidence="4" id="KW-1185">Reference proteome</keyword>
<proteinExistence type="predicted"/>
<keyword evidence="1" id="KW-0472">Membrane</keyword>
<dbReference type="Pfam" id="PF09994">
    <property type="entry name" value="T6SS_Tle1-like_cat"/>
    <property type="match status" value="1"/>
</dbReference>
<dbReference type="PANTHER" id="PTHR33840">
    <property type="match status" value="1"/>
</dbReference>